<keyword evidence="2" id="KW-1133">Transmembrane helix</keyword>
<reference evidence="3" key="2">
    <citation type="submission" date="2023-05" db="EMBL/GenBank/DDBJ databases">
        <authorList>
            <consortium name="Lawrence Berkeley National Laboratory"/>
            <person name="Steindorff A."/>
            <person name="Hensen N."/>
            <person name="Bonometti L."/>
            <person name="Westerberg I."/>
            <person name="Brannstrom I.O."/>
            <person name="Guillou S."/>
            <person name="Cros-Aarteil S."/>
            <person name="Calhoun S."/>
            <person name="Haridas S."/>
            <person name="Kuo A."/>
            <person name="Mondo S."/>
            <person name="Pangilinan J."/>
            <person name="Riley R."/>
            <person name="Labutti K."/>
            <person name="Andreopoulos B."/>
            <person name="Lipzen A."/>
            <person name="Chen C."/>
            <person name="Yanf M."/>
            <person name="Daum C."/>
            <person name="Ng V."/>
            <person name="Clum A."/>
            <person name="Ohm R."/>
            <person name="Martin F."/>
            <person name="Silar P."/>
            <person name="Natvig D."/>
            <person name="Lalanne C."/>
            <person name="Gautier V."/>
            <person name="Ament-Velasquez S.L."/>
            <person name="Kruys A."/>
            <person name="Hutchinson M.I."/>
            <person name="Powell A.J."/>
            <person name="Barry K."/>
            <person name="Miller A.N."/>
            <person name="Grigoriev I.V."/>
            <person name="Debuchy R."/>
            <person name="Gladieux P."/>
            <person name="Thoren M.H."/>
            <person name="Johannesson H."/>
        </authorList>
    </citation>
    <scope>NUCLEOTIDE SEQUENCE</scope>
    <source>
        <strain evidence="3">CBS 315.58</strain>
    </source>
</reference>
<accession>A0AAN6X6J0</accession>
<feature type="compositionally biased region" description="Polar residues" evidence="1">
    <location>
        <begin position="458"/>
        <end position="478"/>
    </location>
</feature>
<evidence type="ECO:0000313" key="3">
    <source>
        <dbReference type="EMBL" id="KAK4194576.1"/>
    </source>
</evidence>
<feature type="compositionally biased region" description="Basic and acidic residues" evidence="1">
    <location>
        <begin position="142"/>
        <end position="159"/>
    </location>
</feature>
<feature type="compositionally biased region" description="Polar residues" evidence="1">
    <location>
        <begin position="25"/>
        <end position="41"/>
    </location>
</feature>
<sequence>MFNPFRSVRDYVITRRATIDDTEQDSAFASADNQIVDSQTPDSDVESEQEEDVESKQEEDVESKQEEDIESKHEENESVGGLDGTNDDDEESGSDKRQSTYYSAESGSDKRQSTYYSAESGSDYSQDGPEDAKGEVDDEPMEDAKSEVSNEPMEDAKDEVNDEVAPNPVTPPPQPINSSQETDFGGDWLDEVSEEEHAKLQRIAEEGQHDFSENSWAPEDDLAGLNAPSPTPSELERRAARARRFAIPDPSHHARSPWSVDDSSSDSPGDEFSRPRNSQPKPPPRPTIPFNYTFTPARETQLARADLVKATPSDELYYSHPNPLTLQHPNWLVFPPSSDPSNSTDDLEQNIQRTIHSFECYYNLPSNETVPQWMETLIRELVTWSSSPNPSLTPKKAGTYSGAVSEPWSDSTGILDFYGLGSPADEQPGEFYWTTPSDLVPLLFRADHTIKGRPKNALTVTNPDPETPKQEQPSTPQKGNGKRPPPEQHQPKPPQKTKSKRPAISPTKQTPPFKRGRSHSDPSSPGWTTDGAADSRPVTPISNWPPKREDATRVVKPAKTAPVLVQDGKGYTFWDILFFLLMLVSLLWAWQLNILVTAGYGGYMNGGHHGWDTFLTFSNLVHIVLIMAPCLYFGFRLAYNSS</sequence>
<name>A0AAN6X6J0_9PEZI</name>
<evidence type="ECO:0000256" key="1">
    <source>
        <dbReference type="SAM" id="MobiDB-lite"/>
    </source>
</evidence>
<feature type="transmembrane region" description="Helical" evidence="2">
    <location>
        <begin position="576"/>
        <end position="600"/>
    </location>
</feature>
<keyword evidence="4" id="KW-1185">Reference proteome</keyword>
<feature type="compositionally biased region" description="Acidic residues" evidence="1">
    <location>
        <begin position="43"/>
        <end position="53"/>
    </location>
</feature>
<keyword evidence="2" id="KW-0472">Membrane</keyword>
<feature type="compositionally biased region" description="Polar residues" evidence="1">
    <location>
        <begin position="113"/>
        <end position="125"/>
    </location>
</feature>
<organism evidence="3 4">
    <name type="scientific">Triangularia verruculosa</name>
    <dbReference type="NCBI Taxonomy" id="2587418"/>
    <lineage>
        <taxon>Eukaryota</taxon>
        <taxon>Fungi</taxon>
        <taxon>Dikarya</taxon>
        <taxon>Ascomycota</taxon>
        <taxon>Pezizomycotina</taxon>
        <taxon>Sordariomycetes</taxon>
        <taxon>Sordariomycetidae</taxon>
        <taxon>Sordariales</taxon>
        <taxon>Podosporaceae</taxon>
        <taxon>Triangularia</taxon>
    </lineage>
</organism>
<dbReference type="Proteomes" id="UP001303160">
    <property type="component" value="Unassembled WGS sequence"/>
</dbReference>
<feature type="region of interest" description="Disordered" evidence="1">
    <location>
        <begin position="1"/>
        <end position="292"/>
    </location>
</feature>
<gene>
    <name evidence="3" type="ORF">QBC40DRAFT_319019</name>
</gene>
<feature type="compositionally biased region" description="Basic and acidic residues" evidence="1">
    <location>
        <begin position="195"/>
        <end position="212"/>
    </location>
</feature>
<feature type="compositionally biased region" description="Basic and acidic residues" evidence="1">
    <location>
        <begin position="7"/>
        <end position="19"/>
    </location>
</feature>
<keyword evidence="2" id="KW-0812">Transmembrane</keyword>
<evidence type="ECO:0000313" key="4">
    <source>
        <dbReference type="Proteomes" id="UP001303160"/>
    </source>
</evidence>
<reference evidence="3" key="1">
    <citation type="journal article" date="2023" name="Mol. Phylogenet. Evol.">
        <title>Genome-scale phylogeny and comparative genomics of the fungal order Sordariales.</title>
        <authorList>
            <person name="Hensen N."/>
            <person name="Bonometti L."/>
            <person name="Westerberg I."/>
            <person name="Brannstrom I.O."/>
            <person name="Guillou S."/>
            <person name="Cros-Aarteil S."/>
            <person name="Calhoun S."/>
            <person name="Haridas S."/>
            <person name="Kuo A."/>
            <person name="Mondo S."/>
            <person name="Pangilinan J."/>
            <person name="Riley R."/>
            <person name="LaButti K."/>
            <person name="Andreopoulos B."/>
            <person name="Lipzen A."/>
            <person name="Chen C."/>
            <person name="Yan M."/>
            <person name="Daum C."/>
            <person name="Ng V."/>
            <person name="Clum A."/>
            <person name="Steindorff A."/>
            <person name="Ohm R.A."/>
            <person name="Martin F."/>
            <person name="Silar P."/>
            <person name="Natvig D.O."/>
            <person name="Lalanne C."/>
            <person name="Gautier V."/>
            <person name="Ament-Velasquez S.L."/>
            <person name="Kruys A."/>
            <person name="Hutchinson M.I."/>
            <person name="Powell A.J."/>
            <person name="Barry K."/>
            <person name="Miller A.N."/>
            <person name="Grigoriev I.V."/>
            <person name="Debuchy R."/>
            <person name="Gladieux P."/>
            <person name="Hiltunen Thoren M."/>
            <person name="Johannesson H."/>
        </authorList>
    </citation>
    <scope>NUCLEOTIDE SEQUENCE</scope>
    <source>
        <strain evidence="3">CBS 315.58</strain>
    </source>
</reference>
<feature type="compositionally biased region" description="Low complexity" evidence="1">
    <location>
        <begin position="256"/>
        <end position="267"/>
    </location>
</feature>
<feature type="region of interest" description="Disordered" evidence="1">
    <location>
        <begin position="453"/>
        <end position="553"/>
    </location>
</feature>
<evidence type="ECO:0000256" key="2">
    <source>
        <dbReference type="SAM" id="Phobius"/>
    </source>
</evidence>
<feature type="compositionally biased region" description="Basic and acidic residues" evidence="1">
    <location>
        <begin position="54"/>
        <end position="76"/>
    </location>
</feature>
<comment type="caution">
    <text evidence="3">The sequence shown here is derived from an EMBL/GenBank/DDBJ whole genome shotgun (WGS) entry which is preliminary data.</text>
</comment>
<dbReference type="EMBL" id="MU864052">
    <property type="protein sequence ID" value="KAK4194576.1"/>
    <property type="molecule type" value="Genomic_DNA"/>
</dbReference>
<protein>
    <submittedName>
        <fullName evidence="3">Uncharacterized protein</fullName>
    </submittedName>
</protein>
<feature type="transmembrane region" description="Helical" evidence="2">
    <location>
        <begin position="620"/>
        <end position="639"/>
    </location>
</feature>
<dbReference type="AlphaFoldDB" id="A0AAN6X6J0"/>
<proteinExistence type="predicted"/>